<accession>A0AAV8VXS8</accession>
<dbReference type="Gene3D" id="2.60.40.4370">
    <property type="match status" value="1"/>
</dbReference>
<dbReference type="Proteomes" id="UP001159042">
    <property type="component" value="Unassembled WGS sequence"/>
</dbReference>
<feature type="domain" description="Transcription factor TFIIIC triple barrel" evidence="1">
    <location>
        <begin position="9"/>
        <end position="104"/>
    </location>
</feature>
<evidence type="ECO:0000313" key="3">
    <source>
        <dbReference type="Proteomes" id="UP001159042"/>
    </source>
</evidence>
<dbReference type="PANTHER" id="PTHR21860">
    <property type="entry name" value="TRANSCRIPTION INITIATION FACTOR IIIC TFIIIC , POLYPEPTIDE 6-RELATED"/>
    <property type="match status" value="1"/>
</dbReference>
<reference evidence="2 3" key="1">
    <citation type="journal article" date="2023" name="Insect Mol. Biol.">
        <title>Genome sequencing provides insights into the evolution of gene families encoding plant cell wall-degrading enzymes in longhorned beetles.</title>
        <authorList>
            <person name="Shin N.R."/>
            <person name="Okamura Y."/>
            <person name="Kirsch R."/>
            <person name="Pauchet Y."/>
        </authorList>
    </citation>
    <scope>NUCLEOTIDE SEQUENCE [LARGE SCALE GENOMIC DNA]</scope>
    <source>
        <strain evidence="2">EAD_L_NR</strain>
    </source>
</reference>
<organism evidence="2 3">
    <name type="scientific">Exocentrus adspersus</name>
    <dbReference type="NCBI Taxonomy" id="1586481"/>
    <lineage>
        <taxon>Eukaryota</taxon>
        <taxon>Metazoa</taxon>
        <taxon>Ecdysozoa</taxon>
        <taxon>Arthropoda</taxon>
        <taxon>Hexapoda</taxon>
        <taxon>Insecta</taxon>
        <taxon>Pterygota</taxon>
        <taxon>Neoptera</taxon>
        <taxon>Endopterygota</taxon>
        <taxon>Coleoptera</taxon>
        <taxon>Polyphaga</taxon>
        <taxon>Cucujiformia</taxon>
        <taxon>Chrysomeloidea</taxon>
        <taxon>Cerambycidae</taxon>
        <taxon>Lamiinae</taxon>
        <taxon>Acanthocinini</taxon>
        <taxon>Exocentrus</taxon>
    </lineage>
</organism>
<dbReference type="InterPro" id="IPR019481">
    <property type="entry name" value="TFIIIC_triple_barrel"/>
</dbReference>
<gene>
    <name evidence="2" type="ORF">NQ315_016944</name>
</gene>
<evidence type="ECO:0000259" key="1">
    <source>
        <dbReference type="Pfam" id="PF10419"/>
    </source>
</evidence>
<proteinExistence type="predicted"/>
<name>A0AAV8VXS8_9CUCU</name>
<dbReference type="GO" id="GO:0006383">
    <property type="term" value="P:transcription by RNA polymerase III"/>
    <property type="evidence" value="ECO:0007669"/>
    <property type="project" value="InterPro"/>
</dbReference>
<dbReference type="InterPro" id="IPR042771">
    <property type="entry name" value="GTF3C6-like"/>
</dbReference>
<comment type="caution">
    <text evidence="2">The sequence shown here is derived from an EMBL/GenBank/DDBJ whole genome shotgun (WGS) entry which is preliminary data.</text>
</comment>
<dbReference type="GO" id="GO:0000127">
    <property type="term" value="C:transcription factor TFIIIC complex"/>
    <property type="evidence" value="ECO:0007669"/>
    <property type="project" value="TreeGrafter"/>
</dbReference>
<dbReference type="EMBL" id="JANEYG010000021">
    <property type="protein sequence ID" value="KAJ8919038.1"/>
    <property type="molecule type" value="Genomic_DNA"/>
</dbReference>
<sequence length="392" mass="45513">MENRESINDESTYLYLDFNGKLSSDVFQDQVYFQMENLHKRNPLVQVNDSLFEGTYDHSIGTNLFFEKTDDNSQANSTFEKRAPIQLKHFLSSTKVLHLQQVKIPQAKVRIQNELQNINYNFTWDYKQLLQKFEDGSLQIEDISLGEQPPPNLPEHQVVEAEDEIEDNVDRFGDKGVPDPETEMELDKKLDTVLETVDNCKILEAEYQQLQILARRPVRRATSPEIVAECDRKYEDAYEYHNIEKQVLKPRDGFTSEVLQVDEGTLSDCVDIERCVLYGLIPSSLDFPRILSKDEKETLLTLENFDNLSLAGRYYVLQNIVGDLEKYIKSCTKQKLRQKDDYGRTPSQTLGIYKKLMEAARKRLQEIKFSLEYENCEGESQEGKNAEDENIS</sequence>
<dbReference type="AlphaFoldDB" id="A0AAV8VXS8"/>
<dbReference type="Pfam" id="PF10419">
    <property type="entry name" value="TFIIIC_sub6"/>
    <property type="match status" value="1"/>
</dbReference>
<keyword evidence="3" id="KW-1185">Reference proteome</keyword>
<evidence type="ECO:0000313" key="2">
    <source>
        <dbReference type="EMBL" id="KAJ8919038.1"/>
    </source>
</evidence>
<dbReference type="PANTHER" id="PTHR21860:SF2">
    <property type="entry name" value="GENERAL TRANSCRIPTION FACTOR 3C POLYPEPTIDE 6"/>
    <property type="match status" value="1"/>
</dbReference>
<protein>
    <recommendedName>
        <fullName evidence="1">Transcription factor TFIIIC triple barrel domain-containing protein</fullName>
    </recommendedName>
</protein>